<evidence type="ECO:0000313" key="6">
    <source>
        <dbReference type="Proteomes" id="UP000825935"/>
    </source>
</evidence>
<organism evidence="5 6">
    <name type="scientific">Ceratopteris richardii</name>
    <name type="common">Triangle waterfern</name>
    <dbReference type="NCBI Taxonomy" id="49495"/>
    <lineage>
        <taxon>Eukaryota</taxon>
        <taxon>Viridiplantae</taxon>
        <taxon>Streptophyta</taxon>
        <taxon>Embryophyta</taxon>
        <taxon>Tracheophyta</taxon>
        <taxon>Polypodiopsida</taxon>
        <taxon>Polypodiidae</taxon>
        <taxon>Polypodiales</taxon>
        <taxon>Pteridineae</taxon>
        <taxon>Pteridaceae</taxon>
        <taxon>Parkerioideae</taxon>
        <taxon>Ceratopteris</taxon>
    </lineage>
</organism>
<feature type="region of interest" description="Disordered" evidence="3">
    <location>
        <begin position="331"/>
        <end position="362"/>
    </location>
</feature>
<dbReference type="PANTHER" id="PTHR21686">
    <property type="entry name" value="DEOXYNUCLEOTIDYLTRANSFERASE TERMINAL-INTERACTING PROTEIN 2"/>
    <property type="match status" value="1"/>
</dbReference>
<protein>
    <recommendedName>
        <fullName evidence="4">Fcf2 pre-rRNA processing C-terminal domain-containing protein</fullName>
    </recommendedName>
</protein>
<feature type="region of interest" description="Disordered" evidence="3">
    <location>
        <begin position="1"/>
        <end position="58"/>
    </location>
</feature>
<dbReference type="Proteomes" id="UP000825935">
    <property type="component" value="Chromosome 12"/>
</dbReference>
<dbReference type="GO" id="GO:0005730">
    <property type="term" value="C:nucleolus"/>
    <property type="evidence" value="ECO:0007669"/>
    <property type="project" value="UniProtKB-SubCell"/>
</dbReference>
<dbReference type="EMBL" id="CM035417">
    <property type="protein sequence ID" value="KAH7423512.1"/>
    <property type="molecule type" value="Genomic_DNA"/>
</dbReference>
<evidence type="ECO:0000256" key="3">
    <source>
        <dbReference type="SAM" id="MobiDB-lite"/>
    </source>
</evidence>
<dbReference type="GO" id="GO:0003723">
    <property type="term" value="F:RNA binding"/>
    <property type="evidence" value="ECO:0007669"/>
    <property type="project" value="TreeGrafter"/>
</dbReference>
<proteinExistence type="predicted"/>
<dbReference type="AlphaFoldDB" id="A0A8T2TJI5"/>
<feature type="compositionally biased region" description="Acidic residues" evidence="3">
    <location>
        <begin position="577"/>
        <end position="586"/>
    </location>
</feature>
<feature type="region of interest" description="Disordered" evidence="3">
    <location>
        <begin position="485"/>
        <end position="515"/>
    </location>
</feature>
<dbReference type="GO" id="GO:0006396">
    <property type="term" value="P:RNA processing"/>
    <property type="evidence" value="ECO:0007669"/>
    <property type="project" value="TreeGrafter"/>
</dbReference>
<dbReference type="InterPro" id="IPR039883">
    <property type="entry name" value="Fcf2/DNTTIP2"/>
</dbReference>
<name>A0A8T2TJI5_CERRI</name>
<dbReference type="EMBL" id="CM035417">
    <property type="protein sequence ID" value="KAH7423508.1"/>
    <property type="molecule type" value="Genomic_DNA"/>
</dbReference>
<feature type="compositionally biased region" description="Basic and acidic residues" evidence="3">
    <location>
        <begin position="133"/>
        <end position="154"/>
    </location>
</feature>
<dbReference type="EMBL" id="CM035417">
    <property type="protein sequence ID" value="KAH7423510.1"/>
    <property type="molecule type" value="Genomic_DNA"/>
</dbReference>
<feature type="compositionally biased region" description="Polar residues" evidence="3">
    <location>
        <begin position="254"/>
        <end position="264"/>
    </location>
</feature>
<feature type="compositionally biased region" description="Basic residues" evidence="3">
    <location>
        <begin position="223"/>
        <end position="232"/>
    </location>
</feature>
<evidence type="ECO:0000313" key="5">
    <source>
        <dbReference type="EMBL" id="KAH7423507.1"/>
    </source>
</evidence>
<feature type="compositionally biased region" description="Basic and acidic residues" evidence="3">
    <location>
        <begin position="205"/>
        <end position="218"/>
    </location>
</feature>
<dbReference type="EMBL" id="CM035417">
    <property type="protein sequence ID" value="KAH7423507.1"/>
    <property type="molecule type" value="Genomic_DNA"/>
</dbReference>
<evidence type="ECO:0000256" key="1">
    <source>
        <dbReference type="ARBA" id="ARBA00004604"/>
    </source>
</evidence>
<keyword evidence="6" id="KW-1185">Reference proteome</keyword>
<feature type="domain" description="Fcf2 pre-rRNA processing C-terminal" evidence="4">
    <location>
        <begin position="698"/>
        <end position="791"/>
    </location>
</feature>
<feature type="compositionally biased region" description="Basic and acidic residues" evidence="3">
    <location>
        <begin position="341"/>
        <end position="354"/>
    </location>
</feature>
<dbReference type="Pfam" id="PF08698">
    <property type="entry name" value="Fcf2"/>
    <property type="match status" value="1"/>
</dbReference>
<comment type="caution">
    <text evidence="5">The sequence shown here is derived from an EMBL/GenBank/DDBJ whole genome shotgun (WGS) entry which is preliminary data.</text>
</comment>
<dbReference type="InterPro" id="IPR014810">
    <property type="entry name" value="Fcf2_C"/>
</dbReference>
<evidence type="ECO:0000259" key="4">
    <source>
        <dbReference type="Pfam" id="PF08698"/>
    </source>
</evidence>
<dbReference type="PANTHER" id="PTHR21686:SF12">
    <property type="entry name" value="DEOXYNUCLEOTIDYLTRANSFERASE TERMINAL-INTERACTING PROTEIN 2"/>
    <property type="match status" value="1"/>
</dbReference>
<feature type="region of interest" description="Disordered" evidence="3">
    <location>
        <begin position="189"/>
        <end position="264"/>
    </location>
</feature>
<sequence length="821" mass="91332">MELRPRKGRSAQPPSTPTLVKPTPRKPPPRPSSRQKSAPVPPAIIITSDEDANTEELGDHDARVSPICNKENHENDLSVEFPLSEIVKPGRSVSSAIKLKAKSVSAVKERRVGVSYISEKRSIPSELKQGKGKASELKERNVGNRSLSEHESKGMDAVYKPQVEKEMASDLIVLDDDTECDEVDVTTAKSVKSFGDDDNGTSNESAREESRKKGEKSSLIRKLMTKARRVSKKEKEDVPNDGSSYTMPMEMNDQEQPIPSRVSNSTISDEFNQISLALSDDENDPVSEKKHTVTHSENGLNSQILNAVSVQKFQVQNECFNEENIRKRLFEESSGNSLPPTEKEPRNPLHEETCKLSTDSTRIINNDNGGGHDAEIVNPSSMEKLQAENECCNESIRQRLEESSANALSSSEEETSDPLCEEKCNLSTDSTRIMNNNIDGGRVESTIEMVDGYEEPRKEFSEGSEEIEQSNTEILDDAEEIGEKPAADPDALCNECNHGDTEEDSQHDERVEVNSVNTSFTGRISYEVCESVKEPSSVQVVPSNRRAIDTNQDPVQHDQYFSSDSEENSDNNTESSSSDDGEDQDEENLASIFASSMKKHLQISEPRKIQTNQDVQEGVRPLMDAGSKGPDANGTIRSSLKAETRWSPKVTLSAKKKVGTSETKPTSFWLKNKSLQDGLCVPPLSRDKLNKLARKQRKDTAGDKWFNVPAPIMTPELKQELQLVKLRGVLDPKRHYKAEDSRGLPKYFQVGTVVGGPADFYSGRLTKREQKASLASELLADSSLSAYRKRKYLEIQDQKQAGGKGFFKKKQKKRKPSWAHI</sequence>
<evidence type="ECO:0000256" key="2">
    <source>
        <dbReference type="ARBA" id="ARBA00023242"/>
    </source>
</evidence>
<keyword evidence="2" id="KW-0539">Nucleus</keyword>
<gene>
    <name evidence="5" type="ORF">KP509_12G058700</name>
</gene>
<dbReference type="EMBL" id="CM035417">
    <property type="protein sequence ID" value="KAH7423506.1"/>
    <property type="molecule type" value="Genomic_DNA"/>
</dbReference>
<reference evidence="5" key="1">
    <citation type="submission" date="2021-08" db="EMBL/GenBank/DDBJ databases">
        <title>WGS assembly of Ceratopteris richardii.</title>
        <authorList>
            <person name="Marchant D.B."/>
            <person name="Chen G."/>
            <person name="Jenkins J."/>
            <person name="Shu S."/>
            <person name="Leebens-Mack J."/>
            <person name="Grimwood J."/>
            <person name="Schmutz J."/>
            <person name="Soltis P."/>
            <person name="Soltis D."/>
            <person name="Chen Z.-H."/>
        </authorList>
    </citation>
    <scope>NUCLEOTIDE SEQUENCE</scope>
    <source>
        <strain evidence="5">Whitten #5841</strain>
        <tissue evidence="5">Leaf</tissue>
    </source>
</reference>
<accession>A0A8T2TJI5</accession>
<feature type="region of interest" description="Disordered" evidence="3">
    <location>
        <begin position="125"/>
        <end position="160"/>
    </location>
</feature>
<feature type="region of interest" description="Disordered" evidence="3">
    <location>
        <begin position="532"/>
        <end position="586"/>
    </location>
</feature>
<dbReference type="OrthoDB" id="427886at2759"/>
<comment type="subcellular location">
    <subcellularLocation>
        <location evidence="1">Nucleus</location>
        <location evidence="1">Nucleolus</location>
    </subcellularLocation>
</comment>